<organism evidence="3 4">
    <name type="scientific">Pseudopedobacter beijingensis</name>
    <dbReference type="NCBI Taxonomy" id="1207056"/>
    <lineage>
        <taxon>Bacteria</taxon>
        <taxon>Pseudomonadati</taxon>
        <taxon>Bacteroidota</taxon>
        <taxon>Sphingobacteriia</taxon>
        <taxon>Sphingobacteriales</taxon>
        <taxon>Sphingobacteriaceae</taxon>
        <taxon>Pseudopedobacter</taxon>
    </lineage>
</organism>
<evidence type="ECO:0000259" key="2">
    <source>
        <dbReference type="Pfam" id="PF18942"/>
    </source>
</evidence>
<accession>A0ABW4I683</accession>
<evidence type="ECO:0000256" key="1">
    <source>
        <dbReference type="SAM" id="MobiDB-lite"/>
    </source>
</evidence>
<dbReference type="PROSITE" id="PS51257">
    <property type="entry name" value="PROKAR_LIPOPROTEIN"/>
    <property type="match status" value="1"/>
</dbReference>
<evidence type="ECO:0000313" key="3">
    <source>
        <dbReference type="EMBL" id="MFD1628256.1"/>
    </source>
</evidence>
<reference evidence="4" key="1">
    <citation type="journal article" date="2019" name="Int. J. Syst. Evol. Microbiol.">
        <title>The Global Catalogue of Microorganisms (GCM) 10K type strain sequencing project: providing services to taxonomists for standard genome sequencing and annotation.</title>
        <authorList>
            <consortium name="The Broad Institute Genomics Platform"/>
            <consortium name="The Broad Institute Genome Sequencing Center for Infectious Disease"/>
            <person name="Wu L."/>
            <person name="Ma J."/>
        </authorList>
    </citation>
    <scope>NUCLEOTIDE SEQUENCE [LARGE SCALE GENOMIC DNA]</scope>
    <source>
        <strain evidence="4">CCUG 53762</strain>
    </source>
</reference>
<dbReference type="Proteomes" id="UP001597118">
    <property type="component" value="Unassembled WGS sequence"/>
</dbReference>
<proteinExistence type="predicted"/>
<keyword evidence="4" id="KW-1185">Reference proteome</keyword>
<dbReference type="RefSeq" id="WP_379660645.1">
    <property type="nucleotide sequence ID" value="NZ_JBHUDG010000001.1"/>
</dbReference>
<gene>
    <name evidence="3" type="ORF">ACFSAH_00125</name>
</gene>
<dbReference type="InterPro" id="IPR043744">
    <property type="entry name" value="DUF5689"/>
</dbReference>
<feature type="domain" description="DUF5689" evidence="2">
    <location>
        <begin position="37"/>
        <end position="254"/>
    </location>
</feature>
<comment type="caution">
    <text evidence="3">The sequence shown here is derived from an EMBL/GenBank/DDBJ whole genome shotgun (WGS) entry which is preliminary data.</text>
</comment>
<feature type="region of interest" description="Disordered" evidence="1">
    <location>
        <begin position="497"/>
        <end position="520"/>
    </location>
</feature>
<dbReference type="EMBL" id="JBHUDG010000001">
    <property type="protein sequence ID" value="MFD1628256.1"/>
    <property type="molecule type" value="Genomic_DNA"/>
</dbReference>
<dbReference type="Pfam" id="PF18942">
    <property type="entry name" value="DUF5689"/>
    <property type="match status" value="2"/>
</dbReference>
<sequence>MKLMKLGSMIMLLFVALTGCKKTYDEPPYPEEPQLEANITIAQLLAKYQGSPLEITEDLVLKALVVGDDKSGNIFKKIFVQDQTGGLDIEIDANNIHNNYPTGSWVYIKAKGLTLGTYNGLLELGLGINTSNQPVRIPGAVIDKYLVKSYAVDVMKPVQLSINQLDNQYLSMLVELKDVQFDDSELSKTYANATNPASTQNRIVKDCNGNQITLRMSDYANFAGEKVARGKGSLVGIYTIFGTTKQFMVRDLEDMKDLTGDRCDGSSGGGDQSGSEELISISELRSKLAITSPNDTEVKLPANTKIKGIVVSSIANESQYNLRVQEKGGAGILVYVSSGGSNTFNLGQEVEINTSAQSLIVYNGDLELKVPLSNIKAVGTGAITPKTTTITEINSNINNWTSTVVKLENLTVTKGASNSSGLNYTLTATDGSIVTFVRTTSGITIPDNLTSITGYLSLYNGTKQLTVRTAADVVAGTGNPNPGGGNTATSLTEDFSTLTAGGNTASTGDNAPSGTKWSGNENFPTVESAYPAGGMVKLGTASLVGSITSKKLDLSGNGGNFKVKLDVKGWSAASGQIVVKTSYGQEKTVSFTAKMGDPLETYTLDFTGGTSETTVTISTISTSLRAFIDNVSIAK</sequence>
<name>A0ABW4I683_9SPHI</name>
<feature type="domain" description="DUF5689" evidence="2">
    <location>
        <begin position="277"/>
        <end position="473"/>
    </location>
</feature>
<protein>
    <submittedName>
        <fullName evidence="3">DUF5689 domain-containing protein</fullName>
    </submittedName>
</protein>
<evidence type="ECO:0000313" key="4">
    <source>
        <dbReference type="Proteomes" id="UP001597118"/>
    </source>
</evidence>